<sequence>MTETSAAPPSSDELWRWSAARLARAITAREISSREAVASCLRRIEQVNPSLNALVDVYGDEALAAADLADRMVAAGQALGPLHGVPVSIKVNTDEAGRATTGGVPAHAEAVAAADSASTAALRRAGAVFVGRSNVPAFSFRWVTDNDLHGRTLNPWDTTRTPGGSSGGAASAVASGMVPVAHANDIGGSIRYPSFACGLTGLRPTAGRLPSSGMEGMDTPMSAALFAVEGPIARCVDDVRLAYAAMQVHDPRDAFYAHGAGAPLSRTPRRVGLLRSVGVADPTPEVDKALDQAAGALRDAGYSVEEVELPLLAEAYRLWYLLAIEEVRLIRPMMNALGGESLRTAMDGVYAVAAEFWGPEPTLAEFINGWARRNTLLVRLSQFMEQYPLLLLPVSAEQAFAQDADLEGVDAARRLAAVQWSQMAVPTLGFPALAVPTGVADGLPVGVQLLGRRFDEAGLLDAGAAIEARTGVLTPIDPR</sequence>
<comment type="similarity">
    <text evidence="1">Belongs to the amidase family.</text>
</comment>
<keyword evidence="4" id="KW-1185">Reference proteome</keyword>
<dbReference type="Pfam" id="PF01425">
    <property type="entry name" value="Amidase"/>
    <property type="match status" value="1"/>
</dbReference>
<dbReference type="RefSeq" id="WP_306000251.1">
    <property type="nucleotide sequence ID" value="NZ_JASNFN010000014.1"/>
</dbReference>
<evidence type="ECO:0000259" key="2">
    <source>
        <dbReference type="Pfam" id="PF01425"/>
    </source>
</evidence>
<feature type="domain" description="Amidase" evidence="2">
    <location>
        <begin position="35"/>
        <end position="460"/>
    </location>
</feature>
<reference evidence="4" key="1">
    <citation type="submission" date="2023-05" db="EMBL/GenBank/DDBJ databases">
        <title>Draft genome of Pseudofrankia sp. BMG5.37.</title>
        <authorList>
            <person name="Gtari M."/>
            <person name="Ghodhbane F."/>
            <person name="Sbissi I."/>
        </authorList>
    </citation>
    <scope>NUCLEOTIDE SEQUENCE [LARGE SCALE GENOMIC DNA]</scope>
    <source>
        <strain evidence="4">BMG 814</strain>
    </source>
</reference>
<dbReference type="SUPFAM" id="SSF75304">
    <property type="entry name" value="Amidase signature (AS) enzymes"/>
    <property type="match status" value="1"/>
</dbReference>
<dbReference type="EMBL" id="JASNFN010000014">
    <property type="protein sequence ID" value="MDP5183629.1"/>
    <property type="molecule type" value="Genomic_DNA"/>
</dbReference>
<comment type="caution">
    <text evidence="3">The sequence shown here is derived from an EMBL/GenBank/DDBJ whole genome shotgun (WGS) entry which is preliminary data.</text>
</comment>
<dbReference type="NCBIfam" id="NF005687">
    <property type="entry name" value="PRK07487.1"/>
    <property type="match status" value="1"/>
</dbReference>
<dbReference type="InterPro" id="IPR036928">
    <property type="entry name" value="AS_sf"/>
</dbReference>
<dbReference type="InterPro" id="IPR000120">
    <property type="entry name" value="Amidase"/>
</dbReference>
<evidence type="ECO:0000256" key="1">
    <source>
        <dbReference type="ARBA" id="ARBA00009199"/>
    </source>
</evidence>
<accession>A0ABT9IDG2</accession>
<dbReference type="PANTHER" id="PTHR11895:SF7">
    <property type="entry name" value="GLUTAMYL-TRNA(GLN) AMIDOTRANSFERASE SUBUNIT A, MITOCHONDRIAL"/>
    <property type="match status" value="1"/>
</dbReference>
<dbReference type="Gene3D" id="3.90.1300.10">
    <property type="entry name" value="Amidase signature (AS) domain"/>
    <property type="match status" value="1"/>
</dbReference>
<organism evidence="3 4">
    <name type="scientific">Blastococcus carthaginiensis</name>
    <dbReference type="NCBI Taxonomy" id="3050034"/>
    <lineage>
        <taxon>Bacteria</taxon>
        <taxon>Bacillati</taxon>
        <taxon>Actinomycetota</taxon>
        <taxon>Actinomycetes</taxon>
        <taxon>Geodermatophilales</taxon>
        <taxon>Geodermatophilaceae</taxon>
        <taxon>Blastococcus</taxon>
    </lineage>
</organism>
<name>A0ABT9IDG2_9ACTN</name>
<evidence type="ECO:0000313" key="4">
    <source>
        <dbReference type="Proteomes" id="UP001233673"/>
    </source>
</evidence>
<dbReference type="PANTHER" id="PTHR11895">
    <property type="entry name" value="TRANSAMIDASE"/>
    <property type="match status" value="1"/>
</dbReference>
<gene>
    <name evidence="3" type="ORF">QOZ88_13365</name>
</gene>
<dbReference type="Proteomes" id="UP001233673">
    <property type="component" value="Unassembled WGS sequence"/>
</dbReference>
<dbReference type="InterPro" id="IPR023631">
    <property type="entry name" value="Amidase_dom"/>
</dbReference>
<dbReference type="PROSITE" id="PS00571">
    <property type="entry name" value="AMIDASES"/>
    <property type="match status" value="1"/>
</dbReference>
<proteinExistence type="inferred from homology"/>
<dbReference type="InterPro" id="IPR020556">
    <property type="entry name" value="Amidase_CS"/>
</dbReference>
<protein>
    <submittedName>
        <fullName evidence="3">Amidase</fullName>
    </submittedName>
</protein>
<evidence type="ECO:0000313" key="3">
    <source>
        <dbReference type="EMBL" id="MDP5183629.1"/>
    </source>
</evidence>